<dbReference type="PANTHER" id="PTHR41244:SF1">
    <property type="entry name" value="GLYCOSYLTRANSFERASE"/>
    <property type="match status" value="1"/>
</dbReference>
<dbReference type="PANTHER" id="PTHR41244">
    <property type="entry name" value="RHAMNAN SYNTHESIS F"/>
    <property type="match status" value="1"/>
</dbReference>
<dbReference type="Pfam" id="PF14307">
    <property type="entry name" value="Glyco_tran_WbsX"/>
    <property type="match status" value="1"/>
</dbReference>
<dbReference type="CDD" id="cd11579">
    <property type="entry name" value="Glyco_tran_WbsX"/>
    <property type="match status" value="1"/>
</dbReference>
<accession>A0ABR8SSJ6</accession>
<protein>
    <submittedName>
        <fullName evidence="1">Glycoside hydrolase family 99-like domain-containing protein</fullName>
    </submittedName>
</protein>
<proteinExistence type="predicted"/>
<dbReference type="Proteomes" id="UP000608071">
    <property type="component" value="Unassembled WGS sequence"/>
</dbReference>
<keyword evidence="2" id="KW-1185">Reference proteome</keyword>
<evidence type="ECO:0000313" key="1">
    <source>
        <dbReference type="EMBL" id="MBD7966473.1"/>
    </source>
</evidence>
<dbReference type="EMBL" id="JACSQL010000001">
    <property type="protein sequence ID" value="MBD7966473.1"/>
    <property type="molecule type" value="Genomic_DNA"/>
</dbReference>
<gene>
    <name evidence="1" type="ORF">H9647_00165</name>
</gene>
<dbReference type="RefSeq" id="WP_191797077.1">
    <property type="nucleotide sequence ID" value="NZ_JACSQL010000001.1"/>
</dbReference>
<comment type="caution">
    <text evidence="1">The sequence shown here is derived from an EMBL/GenBank/DDBJ whole genome shotgun (WGS) entry which is preliminary data.</text>
</comment>
<organism evidence="1 2">
    <name type="scientific">Paenibacillus gallinarum</name>
    <dbReference type="NCBI Taxonomy" id="2762232"/>
    <lineage>
        <taxon>Bacteria</taxon>
        <taxon>Bacillati</taxon>
        <taxon>Bacillota</taxon>
        <taxon>Bacilli</taxon>
        <taxon>Bacillales</taxon>
        <taxon>Paenibacillaceae</taxon>
        <taxon>Paenibacillus</taxon>
    </lineage>
</organism>
<evidence type="ECO:0000313" key="2">
    <source>
        <dbReference type="Proteomes" id="UP000608071"/>
    </source>
</evidence>
<reference evidence="1 2" key="1">
    <citation type="submission" date="2020-08" db="EMBL/GenBank/DDBJ databases">
        <title>A Genomic Blueprint of the Chicken Gut Microbiome.</title>
        <authorList>
            <person name="Gilroy R."/>
            <person name="Ravi A."/>
            <person name="Getino M."/>
            <person name="Pursley I."/>
            <person name="Horton D.L."/>
            <person name="Alikhan N.-F."/>
            <person name="Baker D."/>
            <person name="Gharbi K."/>
            <person name="Hall N."/>
            <person name="Watson M."/>
            <person name="Adriaenssens E.M."/>
            <person name="Foster-Nyarko E."/>
            <person name="Jarju S."/>
            <person name="Secka A."/>
            <person name="Antonio M."/>
            <person name="Oren A."/>
            <person name="Chaudhuri R."/>
            <person name="La Ragione R.M."/>
            <person name="Hildebrand F."/>
            <person name="Pallen M.J."/>
        </authorList>
    </citation>
    <scope>NUCLEOTIDE SEQUENCE [LARGE SCALE GENOMIC DNA]</scope>
    <source>
        <strain evidence="1 2">Sa2BVA9</strain>
    </source>
</reference>
<dbReference type="InterPro" id="IPR032719">
    <property type="entry name" value="WbsX"/>
</dbReference>
<dbReference type="Gene3D" id="3.20.20.80">
    <property type="entry name" value="Glycosidases"/>
    <property type="match status" value="1"/>
</dbReference>
<sequence>MKLIAYFLPQFHQIDENDAWWGEGFTEWTNTRKNKPLYKKHAQPKEPLKDLYYNLMDASIRKWQADAARSHGIYGFCYYHYWFKGKRLLEKPFQSVLKSGEPDFPFCLSWANEPWTRKWDGGNNEILMPQDYGDEKDWAEHFDELLTAFQDPRYIRIQNKPLFVIYRPGAIPRCEEMLRFWNQLALRSGLEGIYFARTLGGFEIPPQAGFEASIEFEPHYTFAHGYSANLWSYIKTKDGDHLVFDYDGVWEMILGRSPHRSGETIFPGAYVNWDNTPRIGARGQSCIGSTPEKFSYYLTKQMNRAASIYQSEFLFINAWNEWAEGTYLEPDKKHHFSYLEAVQEAVTRHEDYMEAHAKHLKKR</sequence>
<name>A0ABR8SSJ6_9BACL</name>